<accession>A0A212EZL8</accession>
<dbReference type="GO" id="GO:0051011">
    <property type="term" value="F:microtubule minus-end binding"/>
    <property type="evidence" value="ECO:0007669"/>
    <property type="project" value="TreeGrafter"/>
</dbReference>
<evidence type="ECO:0000313" key="8">
    <source>
        <dbReference type="Proteomes" id="UP000007151"/>
    </source>
</evidence>
<dbReference type="Gene3D" id="1.20.120.1900">
    <property type="entry name" value="Gamma-tubulin complex, C-terminal domain"/>
    <property type="match status" value="1"/>
</dbReference>
<dbReference type="GO" id="GO:0051225">
    <property type="term" value="P:spindle assembly"/>
    <property type="evidence" value="ECO:0007669"/>
    <property type="project" value="TreeGrafter"/>
</dbReference>
<evidence type="ECO:0000256" key="4">
    <source>
        <dbReference type="ARBA" id="ARBA00023212"/>
    </source>
</evidence>
<dbReference type="PANTHER" id="PTHR19302">
    <property type="entry name" value="GAMMA TUBULIN COMPLEX PROTEIN"/>
    <property type="match status" value="1"/>
</dbReference>
<dbReference type="AlphaFoldDB" id="A0A212EZL8"/>
<dbReference type="GO" id="GO:0031122">
    <property type="term" value="P:cytoplasmic microtubule organization"/>
    <property type="evidence" value="ECO:0007669"/>
    <property type="project" value="TreeGrafter"/>
</dbReference>
<dbReference type="KEGG" id="dpl:KGM_211927"/>
<sequence length="193" mass="21482">MRPRSSDPARNIADPALLTQLTIVLQEHRCEPDSVNNVDEVLERHNDFLESCLGDCMLTSPQLLKAVTTLCLVCVQFCTFIQEMRKYFVDAELNSMLGTSCDNDYESAESTPGPGCGGSADSFSRSVSRYGLRFTAALLSVLAIIERMARDNNTNKLLNISARLNFNTYYVKQLEKFCSDETLLETDKKTGAS</sequence>
<gene>
    <name evidence="7" type="ORF">KGM_211927</name>
</gene>
<dbReference type="InParanoid" id="A0A212EZL8"/>
<feature type="domain" description="Gamma tubulin complex component C-terminal" evidence="6">
    <location>
        <begin position="34"/>
        <end position="170"/>
    </location>
</feature>
<keyword evidence="2 5" id="KW-0963">Cytoplasm</keyword>
<evidence type="ECO:0000256" key="2">
    <source>
        <dbReference type="ARBA" id="ARBA00022490"/>
    </source>
</evidence>
<comment type="caution">
    <text evidence="7">The sequence shown here is derived from an EMBL/GenBank/DDBJ whole genome shotgun (WGS) entry which is preliminary data.</text>
</comment>
<dbReference type="GO" id="GO:0000930">
    <property type="term" value="C:gamma-tubulin complex"/>
    <property type="evidence" value="ECO:0007669"/>
    <property type="project" value="TreeGrafter"/>
</dbReference>
<evidence type="ECO:0000256" key="1">
    <source>
        <dbReference type="ARBA" id="ARBA00010337"/>
    </source>
</evidence>
<dbReference type="EMBL" id="AGBW02011255">
    <property type="protein sequence ID" value="OWR46930.1"/>
    <property type="molecule type" value="Genomic_DNA"/>
</dbReference>
<dbReference type="GO" id="GO:0051321">
    <property type="term" value="P:meiotic cell cycle"/>
    <property type="evidence" value="ECO:0007669"/>
    <property type="project" value="TreeGrafter"/>
</dbReference>
<proteinExistence type="inferred from homology"/>
<dbReference type="PANTHER" id="PTHR19302:SF13">
    <property type="entry name" value="GAMMA-TUBULIN COMPLEX COMPONENT 2"/>
    <property type="match status" value="1"/>
</dbReference>
<keyword evidence="3 5" id="KW-0493">Microtubule</keyword>
<reference evidence="7 8" key="1">
    <citation type="journal article" date="2011" name="Cell">
        <title>The monarch butterfly genome yields insights into long-distance migration.</title>
        <authorList>
            <person name="Zhan S."/>
            <person name="Merlin C."/>
            <person name="Boore J.L."/>
            <person name="Reppert S.M."/>
        </authorList>
    </citation>
    <scope>NUCLEOTIDE SEQUENCE [LARGE SCALE GENOMIC DNA]</scope>
    <source>
        <strain evidence="7">F-2</strain>
    </source>
</reference>
<keyword evidence="4 5" id="KW-0206">Cytoskeleton</keyword>
<protein>
    <recommendedName>
        <fullName evidence="5">Gamma-tubulin complex component</fullName>
    </recommendedName>
</protein>
<dbReference type="GO" id="GO:0043015">
    <property type="term" value="F:gamma-tubulin binding"/>
    <property type="evidence" value="ECO:0007669"/>
    <property type="project" value="InterPro"/>
</dbReference>
<name>A0A212EZL8_DANPL</name>
<dbReference type="GO" id="GO:0000922">
    <property type="term" value="C:spindle pole"/>
    <property type="evidence" value="ECO:0007669"/>
    <property type="project" value="InterPro"/>
</dbReference>
<dbReference type="InterPro" id="IPR042241">
    <property type="entry name" value="GCP_C_sf"/>
</dbReference>
<dbReference type="STRING" id="278856.A0A212EZL8"/>
<dbReference type="Pfam" id="PF04130">
    <property type="entry name" value="GCP_C_terminal"/>
    <property type="match status" value="1"/>
</dbReference>
<evidence type="ECO:0000256" key="3">
    <source>
        <dbReference type="ARBA" id="ARBA00022701"/>
    </source>
</evidence>
<dbReference type="InterPro" id="IPR040457">
    <property type="entry name" value="GCP_C"/>
</dbReference>
<evidence type="ECO:0000256" key="5">
    <source>
        <dbReference type="RuleBase" id="RU363050"/>
    </source>
</evidence>
<keyword evidence="8" id="KW-1185">Reference proteome</keyword>
<organism evidence="7 8">
    <name type="scientific">Danaus plexippus plexippus</name>
    <dbReference type="NCBI Taxonomy" id="278856"/>
    <lineage>
        <taxon>Eukaryota</taxon>
        <taxon>Metazoa</taxon>
        <taxon>Ecdysozoa</taxon>
        <taxon>Arthropoda</taxon>
        <taxon>Hexapoda</taxon>
        <taxon>Insecta</taxon>
        <taxon>Pterygota</taxon>
        <taxon>Neoptera</taxon>
        <taxon>Endopterygota</taxon>
        <taxon>Lepidoptera</taxon>
        <taxon>Glossata</taxon>
        <taxon>Ditrysia</taxon>
        <taxon>Papilionoidea</taxon>
        <taxon>Nymphalidae</taxon>
        <taxon>Danainae</taxon>
        <taxon>Danaini</taxon>
        <taxon>Danaina</taxon>
        <taxon>Danaus</taxon>
        <taxon>Danaus</taxon>
    </lineage>
</organism>
<dbReference type="Proteomes" id="UP000007151">
    <property type="component" value="Unassembled WGS sequence"/>
</dbReference>
<dbReference type="GO" id="GO:0007020">
    <property type="term" value="P:microtubule nucleation"/>
    <property type="evidence" value="ECO:0007669"/>
    <property type="project" value="InterPro"/>
</dbReference>
<evidence type="ECO:0000313" key="7">
    <source>
        <dbReference type="EMBL" id="OWR46930.1"/>
    </source>
</evidence>
<dbReference type="GO" id="GO:0005874">
    <property type="term" value="C:microtubule"/>
    <property type="evidence" value="ECO:0007669"/>
    <property type="project" value="UniProtKB-KW"/>
</dbReference>
<dbReference type="GO" id="GO:0000278">
    <property type="term" value="P:mitotic cell cycle"/>
    <property type="evidence" value="ECO:0007669"/>
    <property type="project" value="TreeGrafter"/>
</dbReference>
<comment type="subcellular location">
    <subcellularLocation>
        <location evidence="5">Cytoplasm</location>
        <location evidence="5">Cytoskeleton</location>
        <location evidence="5">Microtubule organizing center</location>
    </subcellularLocation>
</comment>
<evidence type="ECO:0000259" key="6">
    <source>
        <dbReference type="Pfam" id="PF04130"/>
    </source>
</evidence>
<dbReference type="InterPro" id="IPR007259">
    <property type="entry name" value="GCP"/>
</dbReference>
<comment type="similarity">
    <text evidence="1 5">Belongs to the TUBGCP family.</text>
</comment>